<comment type="similarity">
    <text evidence="2">Belongs to the major facilitator superfamily.</text>
</comment>
<dbReference type="SUPFAM" id="SSF103473">
    <property type="entry name" value="MFS general substrate transporter"/>
    <property type="match status" value="1"/>
</dbReference>
<dbReference type="InterPro" id="IPR051788">
    <property type="entry name" value="MFS_Transporter"/>
</dbReference>
<evidence type="ECO:0000256" key="6">
    <source>
        <dbReference type="ARBA" id="ARBA00023136"/>
    </source>
</evidence>
<protein>
    <submittedName>
        <fullName evidence="8">MFS transporter</fullName>
    </submittedName>
</protein>
<feature type="transmembrane region" description="Helical" evidence="7">
    <location>
        <begin position="12"/>
        <end position="35"/>
    </location>
</feature>
<keyword evidence="5 7" id="KW-1133">Transmembrane helix</keyword>
<evidence type="ECO:0000256" key="5">
    <source>
        <dbReference type="ARBA" id="ARBA00022989"/>
    </source>
</evidence>
<dbReference type="AlphaFoldDB" id="A0A329TIU6"/>
<dbReference type="InterPro" id="IPR036259">
    <property type="entry name" value="MFS_trans_sf"/>
</dbReference>
<dbReference type="Pfam" id="PF07690">
    <property type="entry name" value="MFS_1"/>
    <property type="match status" value="1"/>
</dbReference>
<dbReference type="Gene3D" id="1.20.1250.20">
    <property type="entry name" value="MFS general substrate transporter like domains"/>
    <property type="match status" value="2"/>
</dbReference>
<dbReference type="GO" id="GO:0022857">
    <property type="term" value="F:transmembrane transporter activity"/>
    <property type="evidence" value="ECO:0007669"/>
    <property type="project" value="InterPro"/>
</dbReference>
<evidence type="ECO:0000256" key="4">
    <source>
        <dbReference type="ARBA" id="ARBA00022692"/>
    </source>
</evidence>
<feature type="transmembrane region" description="Helical" evidence="7">
    <location>
        <begin position="297"/>
        <end position="317"/>
    </location>
</feature>
<comment type="subcellular location">
    <subcellularLocation>
        <location evidence="1">Cell membrane</location>
        <topology evidence="1">Multi-pass membrane protein</topology>
    </subcellularLocation>
</comment>
<accession>A0A329TIU6</accession>
<evidence type="ECO:0000256" key="1">
    <source>
        <dbReference type="ARBA" id="ARBA00004651"/>
    </source>
</evidence>
<dbReference type="RefSeq" id="WP_112115979.1">
    <property type="nucleotide sequence ID" value="NZ_PRKZ01000007.1"/>
</dbReference>
<evidence type="ECO:0000313" key="8">
    <source>
        <dbReference type="EMBL" id="RAW48883.1"/>
    </source>
</evidence>
<evidence type="ECO:0000256" key="3">
    <source>
        <dbReference type="ARBA" id="ARBA00022448"/>
    </source>
</evidence>
<feature type="transmembrane region" description="Helical" evidence="7">
    <location>
        <begin position="273"/>
        <end position="291"/>
    </location>
</feature>
<dbReference type="PANTHER" id="PTHR23514">
    <property type="entry name" value="BYPASS OF STOP CODON PROTEIN 6"/>
    <property type="match status" value="1"/>
</dbReference>
<evidence type="ECO:0000256" key="2">
    <source>
        <dbReference type="ARBA" id="ARBA00008335"/>
    </source>
</evidence>
<keyword evidence="6 7" id="KW-0472">Membrane</keyword>
<feature type="transmembrane region" description="Helical" evidence="7">
    <location>
        <begin position="41"/>
        <end position="65"/>
    </location>
</feature>
<evidence type="ECO:0000313" key="9">
    <source>
        <dbReference type="Proteomes" id="UP000251634"/>
    </source>
</evidence>
<feature type="transmembrane region" description="Helical" evidence="7">
    <location>
        <begin position="77"/>
        <end position="96"/>
    </location>
</feature>
<sequence length="383" mass="40412">MKQQPQNTRLRNAGFLTFFFSGICAISSGVVVSLLQEKYGFAYGMTGTLLSLMSIGNLLAGFLTGVLPGVLGFKPSVLLLTTGYALGYGMMGLSGAELLLSVSFFLVGIAKGSAMNACTILVSDNSADRTWGMNLMHSCYACGALLCPFLIAAAGRVSTGLALLVLAALGVIIWFIYLTTPMGGQGSTKSKTGKEKIDWSFLHSVQFWLLTGLLFCQNAAEQSVTGWMVTYFKGSGIITGALAAYTVTVMWGATLVARLLIAFVFPFKQPRKAMVVMGVGCTIFYFFLMQAHTQGAAILLLFAFAFAMAGMNPTAVASAGKMTSVTSMGIMLPAASSGAILMPWIIGRVAERAGLAVGMACNIVPCIGLVIFAILVARMPEEN</sequence>
<dbReference type="GO" id="GO:0005886">
    <property type="term" value="C:plasma membrane"/>
    <property type="evidence" value="ECO:0007669"/>
    <property type="project" value="UniProtKB-SubCell"/>
</dbReference>
<dbReference type="Proteomes" id="UP000251634">
    <property type="component" value="Unassembled WGS sequence"/>
</dbReference>
<feature type="transmembrane region" description="Helical" evidence="7">
    <location>
        <begin position="160"/>
        <end position="178"/>
    </location>
</feature>
<evidence type="ECO:0000256" key="7">
    <source>
        <dbReference type="SAM" id="Phobius"/>
    </source>
</evidence>
<name>A0A329TIU6_9FIRM</name>
<dbReference type="EMBL" id="PRKZ01000007">
    <property type="protein sequence ID" value="RAW48883.1"/>
    <property type="molecule type" value="Genomic_DNA"/>
</dbReference>
<dbReference type="InterPro" id="IPR011701">
    <property type="entry name" value="MFS"/>
</dbReference>
<comment type="caution">
    <text evidence="8">The sequence shown here is derived from an EMBL/GenBank/DDBJ whole genome shotgun (WGS) entry which is preliminary data.</text>
</comment>
<keyword evidence="3" id="KW-0813">Transport</keyword>
<feature type="transmembrane region" description="Helical" evidence="7">
    <location>
        <begin position="353"/>
        <end position="377"/>
    </location>
</feature>
<feature type="transmembrane region" description="Helical" evidence="7">
    <location>
        <begin position="240"/>
        <end position="261"/>
    </location>
</feature>
<proteinExistence type="inferred from homology"/>
<gene>
    <name evidence="8" type="ORF">C4N25_10205</name>
</gene>
<feature type="transmembrane region" description="Helical" evidence="7">
    <location>
        <begin position="199"/>
        <end position="220"/>
    </location>
</feature>
<reference evidence="8 9" key="1">
    <citation type="submission" date="2018-02" db="EMBL/GenBank/DDBJ databases">
        <title>Complete genome sequencing of Faecalibacterium prausnitzii strains isolated from the human gut.</title>
        <authorList>
            <person name="Fitzgerald B.C."/>
            <person name="Shkoporov A.N."/>
            <person name="Ross P.R."/>
            <person name="Hill C."/>
        </authorList>
    </citation>
    <scope>NUCLEOTIDE SEQUENCE [LARGE SCALE GENOMIC DNA]</scope>
    <source>
        <strain evidence="8 9">APC942/8-14-2</strain>
    </source>
</reference>
<dbReference type="PANTHER" id="PTHR23514:SF3">
    <property type="entry name" value="BYPASS OF STOP CODON PROTEIN 6"/>
    <property type="match status" value="1"/>
</dbReference>
<feature type="transmembrane region" description="Helical" evidence="7">
    <location>
        <begin position="329"/>
        <end position="347"/>
    </location>
</feature>
<organism evidence="8 9">
    <name type="scientific">Faecalibacterium prausnitzii</name>
    <dbReference type="NCBI Taxonomy" id="853"/>
    <lineage>
        <taxon>Bacteria</taxon>
        <taxon>Bacillati</taxon>
        <taxon>Bacillota</taxon>
        <taxon>Clostridia</taxon>
        <taxon>Eubacteriales</taxon>
        <taxon>Oscillospiraceae</taxon>
        <taxon>Faecalibacterium</taxon>
    </lineage>
</organism>
<keyword evidence="4 7" id="KW-0812">Transmembrane</keyword>
<feature type="transmembrane region" description="Helical" evidence="7">
    <location>
        <begin position="135"/>
        <end position="154"/>
    </location>
</feature>